<evidence type="ECO:0000256" key="10">
    <source>
        <dbReference type="ARBA" id="ARBA00023172"/>
    </source>
</evidence>
<dbReference type="GO" id="GO:0004190">
    <property type="term" value="F:aspartic-type endopeptidase activity"/>
    <property type="evidence" value="ECO:0007669"/>
    <property type="project" value="UniProtKB-KW"/>
</dbReference>
<keyword evidence="9" id="KW-0238">DNA-binding</keyword>
<keyword evidence="11" id="KW-0511">Multifunctional enzyme</keyword>
<dbReference type="InterPro" id="IPR005162">
    <property type="entry name" value="Retrotrans_gag_dom"/>
</dbReference>
<keyword evidence="8" id="KW-0239">DNA-directed DNA polymerase</keyword>
<dbReference type="Gramene" id="C.cajan_17719.t">
    <property type="protein sequence ID" value="C.cajan_17719.t"/>
    <property type="gene ID" value="C.cajan_17719"/>
</dbReference>
<evidence type="ECO:0000259" key="12">
    <source>
        <dbReference type="PROSITE" id="PS50994"/>
    </source>
</evidence>
<evidence type="ECO:0000256" key="9">
    <source>
        <dbReference type="ARBA" id="ARBA00023125"/>
    </source>
</evidence>
<name>A0A151T9E8_CAJCA</name>
<dbReference type="GO" id="GO:0006310">
    <property type="term" value="P:DNA recombination"/>
    <property type="evidence" value="ECO:0007669"/>
    <property type="project" value="UniProtKB-KW"/>
</dbReference>
<dbReference type="InterPro" id="IPR036397">
    <property type="entry name" value="RNaseH_sf"/>
</dbReference>
<evidence type="ECO:0000256" key="4">
    <source>
        <dbReference type="ARBA" id="ARBA00022801"/>
    </source>
</evidence>
<keyword evidence="7" id="KW-0695">RNA-directed DNA polymerase</keyword>
<dbReference type="Gene3D" id="3.30.70.270">
    <property type="match status" value="1"/>
</dbReference>
<evidence type="ECO:0000256" key="7">
    <source>
        <dbReference type="ARBA" id="ARBA00022918"/>
    </source>
</evidence>
<dbReference type="Proteomes" id="UP000075243">
    <property type="component" value="Chromosome 7"/>
</dbReference>
<accession>A0A151T9E8</accession>
<dbReference type="PROSITE" id="PS50994">
    <property type="entry name" value="INTEGRASE"/>
    <property type="match status" value="1"/>
</dbReference>
<dbReference type="EMBL" id="CM003609">
    <property type="protein sequence ID" value="KYP63663.1"/>
    <property type="molecule type" value="Genomic_DNA"/>
</dbReference>
<keyword evidence="10" id="KW-0233">DNA recombination</keyword>
<evidence type="ECO:0000256" key="11">
    <source>
        <dbReference type="ARBA" id="ARBA00023268"/>
    </source>
</evidence>
<dbReference type="InterPro" id="IPR041588">
    <property type="entry name" value="Integrase_H2C2"/>
</dbReference>
<keyword evidence="1" id="KW-0645">Protease</keyword>
<organism evidence="13 14">
    <name type="scientific">Cajanus cajan</name>
    <name type="common">Pigeon pea</name>
    <name type="synonym">Cajanus indicus</name>
    <dbReference type="NCBI Taxonomy" id="3821"/>
    <lineage>
        <taxon>Eukaryota</taxon>
        <taxon>Viridiplantae</taxon>
        <taxon>Streptophyta</taxon>
        <taxon>Embryophyta</taxon>
        <taxon>Tracheophyta</taxon>
        <taxon>Spermatophyta</taxon>
        <taxon>Magnoliopsida</taxon>
        <taxon>eudicotyledons</taxon>
        <taxon>Gunneridae</taxon>
        <taxon>Pentapetalae</taxon>
        <taxon>rosids</taxon>
        <taxon>fabids</taxon>
        <taxon>Fabales</taxon>
        <taxon>Fabaceae</taxon>
        <taxon>Papilionoideae</taxon>
        <taxon>50 kb inversion clade</taxon>
        <taxon>NPAAA clade</taxon>
        <taxon>indigoferoid/millettioid clade</taxon>
        <taxon>Phaseoleae</taxon>
        <taxon>Cajanus</taxon>
    </lineage>
</organism>
<dbReference type="GO" id="GO:0003964">
    <property type="term" value="F:RNA-directed DNA polymerase activity"/>
    <property type="evidence" value="ECO:0007669"/>
    <property type="project" value="UniProtKB-KW"/>
</dbReference>
<dbReference type="Pfam" id="PF17921">
    <property type="entry name" value="Integrase_H2C2"/>
    <property type="match status" value="1"/>
</dbReference>
<dbReference type="InterPro" id="IPR001584">
    <property type="entry name" value="Integrase_cat-core"/>
</dbReference>
<dbReference type="SUPFAM" id="SSF56672">
    <property type="entry name" value="DNA/RNA polymerases"/>
    <property type="match status" value="1"/>
</dbReference>
<dbReference type="InterPro" id="IPR016197">
    <property type="entry name" value="Chromo-like_dom_sf"/>
</dbReference>
<reference evidence="13 14" key="1">
    <citation type="journal article" date="2012" name="Nat. Biotechnol.">
        <title>Draft genome sequence of pigeonpea (Cajanus cajan), an orphan legume crop of resource-poor farmers.</title>
        <authorList>
            <person name="Varshney R.K."/>
            <person name="Chen W."/>
            <person name="Li Y."/>
            <person name="Bharti A.K."/>
            <person name="Saxena R.K."/>
            <person name="Schlueter J.A."/>
            <person name="Donoghue M.T."/>
            <person name="Azam S."/>
            <person name="Fan G."/>
            <person name="Whaley A.M."/>
            <person name="Farmer A.D."/>
            <person name="Sheridan J."/>
            <person name="Iwata A."/>
            <person name="Tuteja R."/>
            <person name="Penmetsa R.V."/>
            <person name="Wu W."/>
            <person name="Upadhyaya H.D."/>
            <person name="Yang S.P."/>
            <person name="Shah T."/>
            <person name="Saxena K.B."/>
            <person name="Michael T."/>
            <person name="McCombie W.R."/>
            <person name="Yang B."/>
            <person name="Zhang G."/>
            <person name="Yang H."/>
            <person name="Wang J."/>
            <person name="Spillane C."/>
            <person name="Cook D.R."/>
            <person name="May G.D."/>
            <person name="Xu X."/>
            <person name="Jackson S.A."/>
        </authorList>
    </citation>
    <scope>NUCLEOTIDE SEQUENCE [LARGE SCALE GENOMIC DNA]</scope>
    <source>
        <strain evidence="14">cv. Asha</strain>
    </source>
</reference>
<keyword evidence="5" id="KW-0460">Magnesium</keyword>
<keyword evidence="3" id="KW-0064">Aspartyl protease</keyword>
<evidence type="ECO:0000256" key="8">
    <source>
        <dbReference type="ARBA" id="ARBA00022932"/>
    </source>
</evidence>
<dbReference type="GO" id="GO:0003887">
    <property type="term" value="F:DNA-directed DNA polymerase activity"/>
    <property type="evidence" value="ECO:0007669"/>
    <property type="project" value="UniProtKB-KW"/>
</dbReference>
<dbReference type="Gene3D" id="3.30.420.10">
    <property type="entry name" value="Ribonuclease H-like superfamily/Ribonuclease H"/>
    <property type="match status" value="1"/>
</dbReference>
<proteinExistence type="predicted"/>
<keyword evidence="8" id="KW-0548">Nucleotidyltransferase</keyword>
<dbReference type="AlphaFoldDB" id="A0A151T9E8"/>
<dbReference type="InterPro" id="IPR041577">
    <property type="entry name" value="RT_RNaseH_2"/>
</dbReference>
<dbReference type="PANTHER" id="PTHR37984">
    <property type="entry name" value="PROTEIN CBG26694"/>
    <property type="match status" value="1"/>
</dbReference>
<keyword evidence="2" id="KW-0479">Metal-binding</keyword>
<evidence type="ECO:0000313" key="14">
    <source>
        <dbReference type="Proteomes" id="UP000075243"/>
    </source>
</evidence>
<dbReference type="InterPro" id="IPR056924">
    <property type="entry name" value="SH3_Tf2-1"/>
</dbReference>
<dbReference type="InterPro" id="IPR012337">
    <property type="entry name" value="RNaseH-like_sf"/>
</dbReference>
<evidence type="ECO:0000256" key="2">
    <source>
        <dbReference type="ARBA" id="ARBA00022723"/>
    </source>
</evidence>
<dbReference type="InterPro" id="IPR043128">
    <property type="entry name" value="Rev_trsase/Diguanyl_cyclase"/>
</dbReference>
<dbReference type="InterPro" id="IPR043502">
    <property type="entry name" value="DNA/RNA_pol_sf"/>
</dbReference>
<dbReference type="Gene3D" id="1.10.340.70">
    <property type="match status" value="1"/>
</dbReference>
<dbReference type="Pfam" id="PF03732">
    <property type="entry name" value="Retrotrans_gag"/>
    <property type="match status" value="1"/>
</dbReference>
<dbReference type="SUPFAM" id="SSF54160">
    <property type="entry name" value="Chromo domain-like"/>
    <property type="match status" value="1"/>
</dbReference>
<evidence type="ECO:0000256" key="5">
    <source>
        <dbReference type="ARBA" id="ARBA00022842"/>
    </source>
</evidence>
<evidence type="ECO:0000256" key="6">
    <source>
        <dbReference type="ARBA" id="ARBA00022908"/>
    </source>
</evidence>
<evidence type="ECO:0000256" key="3">
    <source>
        <dbReference type="ARBA" id="ARBA00022750"/>
    </source>
</evidence>
<dbReference type="Pfam" id="PF17919">
    <property type="entry name" value="RT_RNaseH_2"/>
    <property type="match status" value="1"/>
</dbReference>
<dbReference type="InterPro" id="IPR050951">
    <property type="entry name" value="Retrovirus_Pol_polyprotein"/>
</dbReference>
<dbReference type="GO" id="GO:0006508">
    <property type="term" value="P:proteolysis"/>
    <property type="evidence" value="ECO:0007669"/>
    <property type="project" value="UniProtKB-KW"/>
</dbReference>
<dbReference type="PANTHER" id="PTHR37984:SF5">
    <property type="entry name" value="PROTEIN NYNRIN-LIKE"/>
    <property type="match status" value="1"/>
</dbReference>
<keyword evidence="14" id="KW-1185">Reference proteome</keyword>
<dbReference type="GO" id="GO:0003677">
    <property type="term" value="F:DNA binding"/>
    <property type="evidence" value="ECO:0007669"/>
    <property type="project" value="UniProtKB-KW"/>
</dbReference>
<protein>
    <submittedName>
        <fullName evidence="13">Transposon Ty3-G Gag-Pol polyprotein</fullName>
    </submittedName>
</protein>
<evidence type="ECO:0000313" key="13">
    <source>
        <dbReference type="EMBL" id="KYP63663.1"/>
    </source>
</evidence>
<dbReference type="Pfam" id="PF24626">
    <property type="entry name" value="SH3_Tf2-1"/>
    <property type="match status" value="1"/>
</dbReference>
<gene>
    <name evidence="13" type="ORF">KK1_018242</name>
</gene>
<feature type="domain" description="Integrase catalytic" evidence="12">
    <location>
        <begin position="368"/>
        <end position="533"/>
    </location>
</feature>
<dbReference type="FunFam" id="1.10.340.70:FF:000001">
    <property type="entry name" value="Retrovirus-related Pol polyprotein from transposon gypsy-like Protein"/>
    <property type="match status" value="1"/>
</dbReference>
<dbReference type="GO" id="GO:0046872">
    <property type="term" value="F:metal ion binding"/>
    <property type="evidence" value="ECO:0007669"/>
    <property type="project" value="UniProtKB-KW"/>
</dbReference>
<dbReference type="SUPFAM" id="SSF53098">
    <property type="entry name" value="Ribonuclease H-like"/>
    <property type="match status" value="1"/>
</dbReference>
<keyword evidence="6" id="KW-0229">DNA integration</keyword>
<dbReference type="GO" id="GO:0015074">
    <property type="term" value="P:DNA integration"/>
    <property type="evidence" value="ECO:0007669"/>
    <property type="project" value="UniProtKB-KW"/>
</dbReference>
<feature type="non-terminal residue" evidence="13">
    <location>
        <position position="1"/>
    </location>
</feature>
<keyword evidence="8" id="KW-0808">Transferase</keyword>
<keyword evidence="4" id="KW-0378">Hydrolase</keyword>
<dbReference type="Pfam" id="PF00665">
    <property type="entry name" value="rve"/>
    <property type="match status" value="1"/>
</dbReference>
<evidence type="ECO:0000256" key="1">
    <source>
        <dbReference type="ARBA" id="ARBA00022670"/>
    </source>
</evidence>
<sequence length="726" mass="83801">RIDFPRFNGDNVSQWLYQCDNFFLIDNTPDVVRVKLAVVHMEGRALQWHTTMDKTTNCSNLPWVAYKKLVLERFGEVCDDPMAELMRLRQKKSVVEFYEEFDAIITRLNLSEDYMLSCFLGGLKHDIQMMVWMFQPTTVSKAFSLAGKKFVKGFGVVAKPSSDMLKKENFVWTQEAKVAFQQLKDLLSNAHVLALPDWNKVFIVEVDASIKLMEFDFSIEYKHGHQNVAADALSRIEHGEDYVECKNLTTHQLQSDLDSKLRSDVNIQKLISELQINAASHKHHTWHSGELRRKGKLVVGKDAKLRNDLLNWLHCSAIGGHSGIGATMQRVKSVVYWKGMSSDVKTFVSRCTTCQKCKSVTTASPGLLQPLPIPEQIRQHINMDFIEGLPSSYGKRVIFVVVDRLSKSAHFMALSHPYTATSDVAQTFMDHVFKLHGCPSSITSDRDPVFVSSFWQEFMAFQGIQVQLSSSYHPQTDGQSEIVNKCLETYLRCMCADTPHQWSKWLPLAEWWYNTTYHTAIKATPYEIMYGQPPPAYLPYLPGESKIELVDRSLSKREEMLKLLKFHLKRAQERMKQLVDQHRKDKQYQIGDLVYVKLHPYRQVSVAYRSNAKLSPKFFGPYKVLDRIGEVAYKLELPLQSKMHNVFHVSQLKKHIGNTTASSNLPFQVEDAFYEKEPEAILDRMTVKRKGVVVTKVLVKWKHKLLEDSTWEFYYDLKKKYPSFHP</sequence>